<feature type="compositionally biased region" description="Polar residues" evidence="1">
    <location>
        <begin position="1"/>
        <end position="18"/>
    </location>
</feature>
<keyword evidence="3" id="KW-1185">Reference proteome</keyword>
<sequence>MQSSHAGRSTNPSGSLYQFQHPPNIPTATCVIQHRIAKARIHEDRADEPAGMLDHLQAYTLASRKHKEKTIQVGGLRSILRMDSYYPIGYAWALQVRESSSERLLDGSSFLNKQRHRCQLSMNVARITGPRPRPACWNTQPRITLQARNAMEPGGTLYKLCRIPLPSPNLRGLADASP</sequence>
<gene>
    <name evidence="2" type="ORF">K491DRAFT_241106</name>
</gene>
<protein>
    <submittedName>
        <fullName evidence="2">Uncharacterized protein</fullName>
    </submittedName>
</protein>
<feature type="region of interest" description="Disordered" evidence="1">
    <location>
        <begin position="1"/>
        <end position="21"/>
    </location>
</feature>
<evidence type="ECO:0000313" key="2">
    <source>
        <dbReference type="EMBL" id="KAF2648558.1"/>
    </source>
</evidence>
<organism evidence="2 3">
    <name type="scientific">Lophiostoma macrostomum CBS 122681</name>
    <dbReference type="NCBI Taxonomy" id="1314788"/>
    <lineage>
        <taxon>Eukaryota</taxon>
        <taxon>Fungi</taxon>
        <taxon>Dikarya</taxon>
        <taxon>Ascomycota</taxon>
        <taxon>Pezizomycotina</taxon>
        <taxon>Dothideomycetes</taxon>
        <taxon>Pleosporomycetidae</taxon>
        <taxon>Pleosporales</taxon>
        <taxon>Lophiostomataceae</taxon>
        <taxon>Lophiostoma</taxon>
    </lineage>
</organism>
<dbReference type="Proteomes" id="UP000799324">
    <property type="component" value="Unassembled WGS sequence"/>
</dbReference>
<accession>A0A6A6SQA0</accession>
<name>A0A6A6SQA0_9PLEO</name>
<proteinExistence type="predicted"/>
<dbReference type="AlphaFoldDB" id="A0A6A6SQA0"/>
<evidence type="ECO:0000256" key="1">
    <source>
        <dbReference type="SAM" id="MobiDB-lite"/>
    </source>
</evidence>
<dbReference type="EMBL" id="MU004532">
    <property type="protein sequence ID" value="KAF2648558.1"/>
    <property type="molecule type" value="Genomic_DNA"/>
</dbReference>
<evidence type="ECO:0000313" key="3">
    <source>
        <dbReference type="Proteomes" id="UP000799324"/>
    </source>
</evidence>
<reference evidence="2" key="1">
    <citation type="journal article" date="2020" name="Stud. Mycol.">
        <title>101 Dothideomycetes genomes: a test case for predicting lifestyles and emergence of pathogens.</title>
        <authorList>
            <person name="Haridas S."/>
            <person name="Albert R."/>
            <person name="Binder M."/>
            <person name="Bloem J."/>
            <person name="Labutti K."/>
            <person name="Salamov A."/>
            <person name="Andreopoulos B."/>
            <person name="Baker S."/>
            <person name="Barry K."/>
            <person name="Bills G."/>
            <person name="Bluhm B."/>
            <person name="Cannon C."/>
            <person name="Castanera R."/>
            <person name="Culley D."/>
            <person name="Daum C."/>
            <person name="Ezra D."/>
            <person name="Gonzalez J."/>
            <person name="Henrissat B."/>
            <person name="Kuo A."/>
            <person name="Liang C."/>
            <person name="Lipzen A."/>
            <person name="Lutzoni F."/>
            <person name="Magnuson J."/>
            <person name="Mondo S."/>
            <person name="Nolan M."/>
            <person name="Ohm R."/>
            <person name="Pangilinan J."/>
            <person name="Park H.-J."/>
            <person name="Ramirez L."/>
            <person name="Alfaro M."/>
            <person name="Sun H."/>
            <person name="Tritt A."/>
            <person name="Yoshinaga Y."/>
            <person name="Zwiers L.-H."/>
            <person name="Turgeon B."/>
            <person name="Goodwin S."/>
            <person name="Spatafora J."/>
            <person name="Crous P."/>
            <person name="Grigoriev I."/>
        </authorList>
    </citation>
    <scope>NUCLEOTIDE SEQUENCE</scope>
    <source>
        <strain evidence="2">CBS 122681</strain>
    </source>
</reference>